<dbReference type="GO" id="GO:0016791">
    <property type="term" value="F:phosphatase activity"/>
    <property type="evidence" value="ECO:0007669"/>
    <property type="project" value="TreeGrafter"/>
</dbReference>
<dbReference type="InterPro" id="IPR003660">
    <property type="entry name" value="HAMP_dom"/>
</dbReference>
<dbReference type="PANTHER" id="PTHR43156:SF2">
    <property type="entry name" value="STAGE II SPORULATION PROTEIN E"/>
    <property type="match status" value="1"/>
</dbReference>
<keyword evidence="2" id="KW-0597">Phosphoprotein</keyword>
<dbReference type="OrthoDB" id="9811749at2"/>
<dbReference type="RefSeq" id="WP_129470664.1">
    <property type="nucleotide sequence ID" value="NZ_SAWZ01000003.1"/>
</dbReference>
<dbReference type="GO" id="GO:0016020">
    <property type="term" value="C:membrane"/>
    <property type="evidence" value="ECO:0007669"/>
    <property type="project" value="UniProtKB-SubCell"/>
</dbReference>
<dbReference type="Gene3D" id="3.30.450.20">
    <property type="entry name" value="PAS domain"/>
    <property type="match status" value="1"/>
</dbReference>
<keyword evidence="7" id="KW-0472">Membrane</keyword>
<dbReference type="Pfam" id="PF00672">
    <property type="entry name" value="HAMP"/>
    <property type="match status" value="1"/>
</dbReference>
<keyword evidence="3" id="KW-0808">Transferase</keyword>
<comment type="caution">
    <text evidence="9">The sequence shown here is derived from an EMBL/GenBank/DDBJ whole genome shotgun (WGS) entry which is preliminary data.</text>
</comment>
<dbReference type="Pfam" id="PF22673">
    <property type="entry name" value="MCP-like_PDC_1"/>
    <property type="match status" value="1"/>
</dbReference>
<dbReference type="InterPro" id="IPR003594">
    <property type="entry name" value="HATPase_dom"/>
</dbReference>
<evidence type="ECO:0000313" key="10">
    <source>
        <dbReference type="Proteomes" id="UP000289784"/>
    </source>
</evidence>
<organism evidence="9 10">
    <name type="scientific">Pseudoxanthomonas composti</name>
    <dbReference type="NCBI Taxonomy" id="2137479"/>
    <lineage>
        <taxon>Bacteria</taxon>
        <taxon>Pseudomonadati</taxon>
        <taxon>Pseudomonadota</taxon>
        <taxon>Gammaproteobacteria</taxon>
        <taxon>Lysobacterales</taxon>
        <taxon>Lysobacteraceae</taxon>
        <taxon>Pseudoxanthomonas</taxon>
    </lineage>
</organism>
<dbReference type="SUPFAM" id="SSF158472">
    <property type="entry name" value="HAMP domain-like"/>
    <property type="match status" value="1"/>
</dbReference>
<keyword evidence="6" id="KW-0175">Coiled coil</keyword>
<keyword evidence="4" id="KW-0418">Kinase</keyword>
<dbReference type="Gene3D" id="3.30.565.10">
    <property type="entry name" value="Histidine kinase-like ATPase, C-terminal domain"/>
    <property type="match status" value="1"/>
</dbReference>
<evidence type="ECO:0000259" key="8">
    <source>
        <dbReference type="PROSITE" id="PS50885"/>
    </source>
</evidence>
<name>A0A4Q1JX41_9GAMM</name>
<gene>
    <name evidence="9" type="ORF">EPA99_07910</name>
</gene>
<keyword evidence="7" id="KW-1133">Transmembrane helix</keyword>
<dbReference type="GO" id="GO:0007165">
    <property type="term" value="P:signal transduction"/>
    <property type="evidence" value="ECO:0007669"/>
    <property type="project" value="InterPro"/>
</dbReference>
<dbReference type="SMART" id="SM00331">
    <property type="entry name" value="PP2C_SIG"/>
    <property type="match status" value="1"/>
</dbReference>
<feature type="domain" description="HAMP" evidence="8">
    <location>
        <begin position="342"/>
        <end position="395"/>
    </location>
</feature>
<keyword evidence="5" id="KW-0378">Hydrolase</keyword>
<dbReference type="Gene3D" id="3.60.40.10">
    <property type="entry name" value="PPM-type phosphatase domain"/>
    <property type="match status" value="1"/>
</dbReference>
<dbReference type="Pfam" id="PF07228">
    <property type="entry name" value="SpoIIE"/>
    <property type="match status" value="1"/>
</dbReference>
<evidence type="ECO:0000256" key="5">
    <source>
        <dbReference type="ARBA" id="ARBA00022801"/>
    </source>
</evidence>
<dbReference type="InterPro" id="IPR001932">
    <property type="entry name" value="PPM-type_phosphatase-like_dom"/>
</dbReference>
<dbReference type="EMBL" id="SAWZ01000003">
    <property type="protein sequence ID" value="RXR06557.1"/>
    <property type="molecule type" value="Genomic_DNA"/>
</dbReference>
<dbReference type="GO" id="GO:0016301">
    <property type="term" value="F:kinase activity"/>
    <property type="evidence" value="ECO:0007669"/>
    <property type="project" value="UniProtKB-KW"/>
</dbReference>
<dbReference type="Gene3D" id="6.10.340.10">
    <property type="match status" value="1"/>
</dbReference>
<dbReference type="SMART" id="SM00304">
    <property type="entry name" value="HAMP"/>
    <property type="match status" value="1"/>
</dbReference>
<dbReference type="PROSITE" id="PS50885">
    <property type="entry name" value="HAMP"/>
    <property type="match status" value="1"/>
</dbReference>
<evidence type="ECO:0000313" key="9">
    <source>
        <dbReference type="EMBL" id="RXR06557.1"/>
    </source>
</evidence>
<sequence length="818" mass="88958">MPAPAARLTWRNSLRTRLLLWSGLSQMALCALLLGLFYLAARAAILANAQTEAESLALQASRSLNETLGSVQVSARVLELSGAAIGRQPFNLRSLLRATVLGDDNIDGAMLVLAHDALGPGTPGFTWYLRRDGGQRLREMSEADLRYDPEQQWWYERTVTGGAAWWSEPYRNTNTAAEDFVTYNVPLRRPGDSPRARPIGMVSADLPVARLRRMLATLPHDAGVEALLLSPQSRVVVSTRDAALEGHTLEQLVGDQRADLAPLRTALRGLGQNDKPLVFRHRAREQSLYTVAVPVEDSGWHIALSVSRDYVLARLNRVAVWLALGALLGTALAWWIGRRISRNVAGPIEDLSGSAQGFKQGQFQQPLPHTERDDEVGVLARALDSARHSIRDQMMEIESLATERQRLESELSIARDIQTAMLPVGRIIEGHRAIVEVGARLQPAQLVGGDFYQFSEVQPGMLWFAVGDVSDKGLPAALFMARATSVLEISARAARPVDEVLRAAARRLAENNDTCMFTSVLCGRVDVETGEFWMASAGHEPPLRLCANGHVETVAMETGSVLGIEADLRFPVLHGTLSRGETLVLFTDGVSEAFDGDNHAFGRSGLRQALQAGLSAQAQCDHVLEQVHLHAGDAAQSDDITLLAIRLPEDHTPSVVEIPEMTVEPAVAVAAFRTRLRMPLRHDSLGTLTDAVDARLAGWGLDSEAINDARLVTEELGVNLIEYGRAPGHEAPPMELSLSLQDGSLQMQFRDQGVAFDPWAQPEPDLDEDLLERPVGGLGLHLVRNIATSVSYRREGNANVVGVILSASPTAPDGAETP</sequence>
<dbReference type="PANTHER" id="PTHR43156">
    <property type="entry name" value="STAGE II SPORULATION PROTEIN E-RELATED"/>
    <property type="match status" value="1"/>
</dbReference>
<dbReference type="InterPro" id="IPR036457">
    <property type="entry name" value="PPM-type-like_dom_sf"/>
</dbReference>
<dbReference type="CDD" id="cd16936">
    <property type="entry name" value="HATPase_RsbW-like"/>
    <property type="match status" value="1"/>
</dbReference>
<feature type="coiled-coil region" evidence="6">
    <location>
        <begin position="390"/>
        <end position="417"/>
    </location>
</feature>
<proteinExistence type="predicted"/>
<dbReference type="InterPro" id="IPR036890">
    <property type="entry name" value="HATPase_C_sf"/>
</dbReference>
<keyword evidence="10" id="KW-1185">Reference proteome</keyword>
<feature type="transmembrane region" description="Helical" evidence="7">
    <location>
        <begin position="318"/>
        <end position="337"/>
    </location>
</feature>
<dbReference type="CDD" id="cd12913">
    <property type="entry name" value="PDC1_MCP_like"/>
    <property type="match status" value="1"/>
</dbReference>
<dbReference type="SUPFAM" id="SSF81606">
    <property type="entry name" value="PP2C-like"/>
    <property type="match status" value="1"/>
</dbReference>
<dbReference type="AlphaFoldDB" id="A0A4Q1JX41"/>
<evidence type="ECO:0000256" key="3">
    <source>
        <dbReference type="ARBA" id="ARBA00022679"/>
    </source>
</evidence>
<evidence type="ECO:0000256" key="2">
    <source>
        <dbReference type="ARBA" id="ARBA00022553"/>
    </source>
</evidence>
<protein>
    <submittedName>
        <fullName evidence="9">HAMP domain-containing protein</fullName>
    </submittedName>
</protein>
<evidence type="ECO:0000256" key="1">
    <source>
        <dbReference type="ARBA" id="ARBA00004370"/>
    </source>
</evidence>
<keyword evidence="7" id="KW-0812">Transmembrane</keyword>
<dbReference type="Proteomes" id="UP000289784">
    <property type="component" value="Unassembled WGS sequence"/>
</dbReference>
<accession>A0A4Q1JX41</accession>
<evidence type="ECO:0000256" key="4">
    <source>
        <dbReference type="ARBA" id="ARBA00022777"/>
    </source>
</evidence>
<reference evidence="9 10" key="1">
    <citation type="submission" date="2019-01" db="EMBL/GenBank/DDBJ databases">
        <title>Pseudoxanthomonas composti sp. nov., isolated from compost.</title>
        <authorList>
            <person name="Yang G."/>
        </authorList>
    </citation>
    <scope>NUCLEOTIDE SEQUENCE [LARGE SCALE GENOMIC DNA]</scope>
    <source>
        <strain evidence="9 10">GSS15</strain>
    </source>
</reference>
<comment type="subcellular location">
    <subcellularLocation>
        <location evidence="1">Membrane</location>
    </subcellularLocation>
</comment>
<evidence type="ECO:0000256" key="7">
    <source>
        <dbReference type="SAM" id="Phobius"/>
    </source>
</evidence>
<dbReference type="Pfam" id="PF13581">
    <property type="entry name" value="HATPase_c_2"/>
    <property type="match status" value="1"/>
</dbReference>
<dbReference type="InterPro" id="IPR052016">
    <property type="entry name" value="Bact_Sigma-Reg"/>
</dbReference>
<evidence type="ECO:0000256" key="6">
    <source>
        <dbReference type="SAM" id="Coils"/>
    </source>
</evidence>